<dbReference type="GO" id="GO:0005886">
    <property type="term" value="C:plasma membrane"/>
    <property type="evidence" value="ECO:0007669"/>
    <property type="project" value="UniProtKB-SubCell"/>
</dbReference>
<reference evidence="9 10" key="1">
    <citation type="submission" date="2018-12" db="EMBL/GenBank/DDBJ databases">
        <title>Corynebacterium sanguinis sp. nov., a clinically-associated and environmental corynebacterium.</title>
        <authorList>
            <person name="Gonzales-Siles L."/>
            <person name="Jaen-Luchoro D."/>
            <person name="Cardew S."/>
            <person name="Inganas E."/>
            <person name="Ohlen M."/>
            <person name="Jensie-Markopolous S."/>
            <person name="Pinyeiro-Iglesias B."/>
            <person name="Molin K."/>
            <person name="Skovbjerg S."/>
            <person name="Svensson-Stadler L."/>
            <person name="Funke G."/>
            <person name="Moore E.R.B."/>
        </authorList>
    </citation>
    <scope>NUCLEOTIDE SEQUENCE [LARGE SCALE GENOMIC DNA]</scope>
    <source>
        <strain evidence="9 10">58734</strain>
    </source>
</reference>
<evidence type="ECO:0000313" key="8">
    <source>
        <dbReference type="EMBL" id="MBA4506212.1"/>
    </source>
</evidence>
<evidence type="ECO:0000256" key="6">
    <source>
        <dbReference type="SAM" id="Phobius"/>
    </source>
</evidence>
<dbReference type="GeneID" id="74902799"/>
<dbReference type="InterPro" id="IPR007168">
    <property type="entry name" value="Phageshock_PspC_N"/>
</dbReference>
<keyword evidence="5 6" id="KW-0472">Membrane</keyword>
<comment type="caution">
    <text evidence="9">The sequence shown here is derived from an EMBL/GenBank/DDBJ whole genome shotgun (WGS) entry which is preliminary data.</text>
</comment>
<keyword evidence="4 6" id="KW-1133">Transmembrane helix</keyword>
<dbReference type="RefSeq" id="WP_136653587.1">
    <property type="nucleotide sequence ID" value="NZ_CP038157.1"/>
</dbReference>
<dbReference type="EMBL" id="RXIR01000036">
    <property type="protein sequence ID" value="TVS25818.1"/>
    <property type="molecule type" value="Genomic_DNA"/>
</dbReference>
<proteinExistence type="predicted"/>
<dbReference type="PANTHER" id="PTHR33885">
    <property type="entry name" value="PHAGE SHOCK PROTEIN C"/>
    <property type="match status" value="1"/>
</dbReference>
<gene>
    <name evidence="9" type="ORF">EKI59_11250</name>
    <name evidence="8" type="ORF">H0H28_13010</name>
</gene>
<evidence type="ECO:0000313" key="10">
    <source>
        <dbReference type="Proteomes" id="UP000336646"/>
    </source>
</evidence>
<evidence type="ECO:0000313" key="11">
    <source>
        <dbReference type="Proteomes" id="UP000580709"/>
    </source>
</evidence>
<protein>
    <submittedName>
        <fullName evidence="9">PspC domain-containing protein</fullName>
    </submittedName>
</protein>
<dbReference type="Proteomes" id="UP000580709">
    <property type="component" value="Unassembled WGS sequence"/>
</dbReference>
<dbReference type="PANTHER" id="PTHR33885:SF3">
    <property type="entry name" value="PHAGE SHOCK PROTEIN C"/>
    <property type="match status" value="1"/>
</dbReference>
<sequence length="70" mass="7699">MSTTNNTSPRKRLTRSITDRWIAGVCGGVANYFNIDPVLVRIIFIVLILAGILPGVLLYIAAWIIMPEGI</sequence>
<evidence type="ECO:0000313" key="9">
    <source>
        <dbReference type="EMBL" id="TVS25818.1"/>
    </source>
</evidence>
<name>A0A6C1TUA4_9CORY</name>
<dbReference type="Proteomes" id="UP000336646">
    <property type="component" value="Unassembled WGS sequence"/>
</dbReference>
<evidence type="ECO:0000259" key="7">
    <source>
        <dbReference type="Pfam" id="PF04024"/>
    </source>
</evidence>
<dbReference type="AlphaFoldDB" id="A0A6C1TUA4"/>
<dbReference type="EMBL" id="JACEOR010000595">
    <property type="protein sequence ID" value="MBA4506212.1"/>
    <property type="molecule type" value="Genomic_DNA"/>
</dbReference>
<feature type="domain" description="Phage shock protein PspC N-terminal" evidence="7">
    <location>
        <begin position="11"/>
        <end position="68"/>
    </location>
</feature>
<keyword evidence="11" id="KW-1185">Reference proteome</keyword>
<keyword evidence="3 6" id="KW-0812">Transmembrane</keyword>
<organism evidence="9 10">
    <name type="scientific">Corynebacterium sanguinis</name>
    <dbReference type="NCBI Taxonomy" id="2594913"/>
    <lineage>
        <taxon>Bacteria</taxon>
        <taxon>Bacillati</taxon>
        <taxon>Actinomycetota</taxon>
        <taxon>Actinomycetes</taxon>
        <taxon>Mycobacteriales</taxon>
        <taxon>Corynebacteriaceae</taxon>
        <taxon>Corynebacterium</taxon>
    </lineage>
</organism>
<evidence type="ECO:0000256" key="4">
    <source>
        <dbReference type="ARBA" id="ARBA00022989"/>
    </source>
</evidence>
<dbReference type="InterPro" id="IPR052027">
    <property type="entry name" value="PspC"/>
</dbReference>
<evidence type="ECO:0000256" key="1">
    <source>
        <dbReference type="ARBA" id="ARBA00004162"/>
    </source>
</evidence>
<feature type="transmembrane region" description="Helical" evidence="6">
    <location>
        <begin position="42"/>
        <end position="65"/>
    </location>
</feature>
<evidence type="ECO:0000256" key="2">
    <source>
        <dbReference type="ARBA" id="ARBA00022475"/>
    </source>
</evidence>
<reference evidence="8 11" key="2">
    <citation type="submission" date="2020-07" db="EMBL/GenBank/DDBJ databases">
        <authorList>
            <person name="Khare M."/>
        </authorList>
    </citation>
    <scope>NUCLEOTIDE SEQUENCE [LARGE SCALE GENOMIC DNA]</scope>
    <source>
        <strain evidence="8 11">P8776</strain>
    </source>
</reference>
<dbReference type="OrthoDB" id="7359894at2"/>
<evidence type="ECO:0000256" key="3">
    <source>
        <dbReference type="ARBA" id="ARBA00022692"/>
    </source>
</evidence>
<comment type="subcellular location">
    <subcellularLocation>
        <location evidence="1">Cell membrane</location>
        <topology evidence="1">Single-pass membrane protein</topology>
    </subcellularLocation>
</comment>
<accession>A0A6C1TUA4</accession>
<keyword evidence="2" id="KW-1003">Cell membrane</keyword>
<evidence type="ECO:0000256" key="5">
    <source>
        <dbReference type="ARBA" id="ARBA00023136"/>
    </source>
</evidence>
<dbReference type="Pfam" id="PF04024">
    <property type="entry name" value="PspC"/>
    <property type="match status" value="1"/>
</dbReference>